<feature type="domain" description="Chalcone isomerase" evidence="2">
    <location>
        <begin position="31"/>
        <end position="194"/>
    </location>
</feature>
<dbReference type="InterPro" id="IPR016087">
    <property type="entry name" value="Chalcone_isomerase"/>
</dbReference>
<dbReference type="EMBL" id="QQAW01000002">
    <property type="protein sequence ID" value="RDI39797.1"/>
    <property type="molecule type" value="Genomic_DNA"/>
</dbReference>
<evidence type="ECO:0000256" key="1">
    <source>
        <dbReference type="SAM" id="SignalP"/>
    </source>
</evidence>
<keyword evidence="1" id="KW-0732">Signal</keyword>
<dbReference type="AlphaFoldDB" id="A0A370G7L9"/>
<keyword evidence="4" id="KW-0413">Isomerase</keyword>
<dbReference type="Gene3D" id="3.50.70.10">
    <property type="match status" value="1"/>
</dbReference>
<dbReference type="GO" id="GO:0016853">
    <property type="term" value="F:isomerase activity"/>
    <property type="evidence" value="ECO:0007669"/>
    <property type="project" value="UniProtKB-KW"/>
</dbReference>
<keyword evidence="5" id="KW-1185">Reference proteome</keyword>
<dbReference type="RefSeq" id="WP_114726612.1">
    <property type="nucleotide sequence ID" value="NZ_BJMI01000009.1"/>
</dbReference>
<dbReference type="InterPro" id="IPR016088">
    <property type="entry name" value="Chalcone_isomerase_3-sand"/>
</dbReference>
<protein>
    <submittedName>
        <fullName evidence="4">Chalcone isomerase-like protein</fullName>
    </submittedName>
</protein>
<proteinExistence type="predicted"/>
<feature type="signal peptide" evidence="1">
    <location>
        <begin position="1"/>
        <end position="28"/>
    </location>
</feature>
<organism evidence="4 5">
    <name type="scientific">Gluconacetobacter liquefaciens</name>
    <name type="common">Acetobacter liquefaciens</name>
    <dbReference type="NCBI Taxonomy" id="89584"/>
    <lineage>
        <taxon>Bacteria</taxon>
        <taxon>Pseudomonadati</taxon>
        <taxon>Pseudomonadota</taxon>
        <taxon>Alphaproteobacteria</taxon>
        <taxon>Acetobacterales</taxon>
        <taxon>Acetobacteraceae</taxon>
        <taxon>Gluconacetobacter</taxon>
    </lineage>
</organism>
<comment type="caution">
    <text evidence="4">The sequence shown here is derived from an EMBL/GenBank/DDBJ whole genome shotgun (WGS) entry which is preliminary data.</text>
</comment>
<dbReference type="Proteomes" id="UP000562982">
    <property type="component" value="Unassembled WGS sequence"/>
</dbReference>
<evidence type="ECO:0000313" key="6">
    <source>
        <dbReference type="Proteomes" id="UP000562982"/>
    </source>
</evidence>
<dbReference type="Pfam" id="PF16036">
    <property type="entry name" value="Chalcone_3"/>
    <property type="match status" value="1"/>
</dbReference>
<evidence type="ECO:0000313" key="3">
    <source>
        <dbReference type="EMBL" id="MBB2185979.1"/>
    </source>
</evidence>
<reference evidence="3 6" key="2">
    <citation type="submission" date="2020-04" db="EMBL/GenBank/DDBJ databases">
        <title>Description of novel Gluconacetobacter.</title>
        <authorList>
            <person name="Sombolestani A."/>
        </authorList>
    </citation>
    <scope>NUCLEOTIDE SEQUENCE [LARGE SCALE GENOMIC DNA]</scope>
    <source>
        <strain evidence="3 6">LMG 1382</strain>
    </source>
</reference>
<accession>A0A370G7L9</accession>
<reference evidence="4 5" key="1">
    <citation type="submission" date="2018-07" db="EMBL/GenBank/DDBJ databases">
        <title>Genomic Encyclopedia of Type Strains, Phase IV (KMG-IV): sequencing the most valuable type-strain genomes for metagenomic binning, comparative biology and taxonomic classification.</title>
        <authorList>
            <person name="Goeker M."/>
        </authorList>
    </citation>
    <scope>NUCLEOTIDE SEQUENCE [LARGE SCALE GENOMIC DNA]</scope>
    <source>
        <strain evidence="4 5">DSM 5603</strain>
    </source>
</reference>
<gene>
    <name evidence="4" type="ORF">C7453_102593</name>
    <name evidence="3" type="ORF">HLH32_06210</name>
</gene>
<feature type="chain" id="PRO_5044585332" evidence="1">
    <location>
        <begin position="29"/>
        <end position="197"/>
    </location>
</feature>
<evidence type="ECO:0000313" key="5">
    <source>
        <dbReference type="Proteomes" id="UP000254958"/>
    </source>
</evidence>
<dbReference type="EMBL" id="JABEQI010000002">
    <property type="protein sequence ID" value="MBB2185979.1"/>
    <property type="molecule type" value="Genomic_DNA"/>
</dbReference>
<evidence type="ECO:0000313" key="4">
    <source>
        <dbReference type="EMBL" id="RDI39797.1"/>
    </source>
</evidence>
<name>A0A370G7L9_GLULI</name>
<sequence length="197" mass="20751">MSGLRRSSFRISLALAAGLMVASSAGHADTKIGGAVFPDDLKIGGTSLKLNGVGVRVFYHLVDGYATGLYVVSPSRDEKALADGPNPKVLYTEFLHDASLERVKGEYESIHAHYCKLYACNAQNEASFAALTAHLAAAKRGEAQLILVTDQGVSMQRNGAVVASINDPDFGKGLVQSLLSEAAPTDGFRRGLLGNAN</sequence>
<evidence type="ECO:0000259" key="2">
    <source>
        <dbReference type="Pfam" id="PF16036"/>
    </source>
</evidence>
<dbReference type="OrthoDB" id="7277038at2"/>
<dbReference type="Proteomes" id="UP000254958">
    <property type="component" value="Unassembled WGS sequence"/>
</dbReference>